<evidence type="ECO:0000259" key="2">
    <source>
        <dbReference type="Pfam" id="PF10882"/>
    </source>
</evidence>
<evidence type="ECO:0000256" key="1">
    <source>
        <dbReference type="SAM" id="Phobius"/>
    </source>
</evidence>
<protein>
    <submittedName>
        <fullName evidence="3">PH domain-containing protein</fullName>
    </submittedName>
</protein>
<keyword evidence="4" id="KW-1185">Reference proteome</keyword>
<dbReference type="RefSeq" id="WP_078666308.1">
    <property type="nucleotide sequence ID" value="NZ_FUXM01000037.1"/>
</dbReference>
<dbReference type="Proteomes" id="UP000189933">
    <property type="component" value="Unassembled WGS sequence"/>
</dbReference>
<name>A0A1T4RWD2_9FIRM</name>
<keyword evidence="1" id="KW-0472">Membrane</keyword>
<dbReference type="InterPro" id="IPR027783">
    <property type="entry name" value="Bacterial_PH-related"/>
</dbReference>
<keyword evidence="1" id="KW-0812">Transmembrane</keyword>
<keyword evidence="1" id="KW-1133">Transmembrane helix</keyword>
<feature type="domain" description="Bacterial Pleckstrin homology" evidence="2">
    <location>
        <begin position="69"/>
        <end position="163"/>
    </location>
</feature>
<feature type="transmembrane region" description="Helical" evidence="1">
    <location>
        <begin position="44"/>
        <end position="66"/>
    </location>
</feature>
<dbReference type="EMBL" id="FUXM01000037">
    <property type="protein sequence ID" value="SKA20319.1"/>
    <property type="molecule type" value="Genomic_DNA"/>
</dbReference>
<accession>A0A1T4RWD2</accession>
<feature type="transmembrane region" description="Helical" evidence="1">
    <location>
        <begin position="12"/>
        <end position="32"/>
    </location>
</feature>
<proteinExistence type="predicted"/>
<sequence length="175" mass="19553">MQEFKPQASPRIIWGWALILLIVVSAAAPAYLTYKQGEWTLATAVPFVGLILLALGLVGYFLYAAYTLAYEVDEKQLVIRWANRRLTIPLKEIKKVELSQEGKTFARLWGASWPGLHIGTFAHRGEKYNLYATARKNVVLLYTKKGQFGLTPANREEFLAVLQPKAGKSGKGGKK</sequence>
<evidence type="ECO:0000313" key="3">
    <source>
        <dbReference type="EMBL" id="SKA20319.1"/>
    </source>
</evidence>
<evidence type="ECO:0000313" key="4">
    <source>
        <dbReference type="Proteomes" id="UP000189933"/>
    </source>
</evidence>
<reference evidence="4" key="1">
    <citation type="submission" date="2017-02" db="EMBL/GenBank/DDBJ databases">
        <authorList>
            <person name="Varghese N."/>
            <person name="Submissions S."/>
        </authorList>
    </citation>
    <scope>NUCLEOTIDE SEQUENCE [LARGE SCALE GENOMIC DNA]</scope>
    <source>
        <strain evidence="4">DSM 16521</strain>
    </source>
</reference>
<dbReference type="AlphaFoldDB" id="A0A1T4RWD2"/>
<gene>
    <name evidence="3" type="ORF">SAMN02745885_02308</name>
</gene>
<organism evidence="3 4">
    <name type="scientific">Carboxydocella sporoproducens DSM 16521</name>
    <dbReference type="NCBI Taxonomy" id="1121270"/>
    <lineage>
        <taxon>Bacteria</taxon>
        <taxon>Bacillati</taxon>
        <taxon>Bacillota</taxon>
        <taxon>Clostridia</taxon>
        <taxon>Eubacteriales</taxon>
        <taxon>Clostridiales Family XVI. Incertae Sedis</taxon>
        <taxon>Carboxydocella</taxon>
    </lineage>
</organism>
<dbReference type="Pfam" id="PF10882">
    <property type="entry name" value="bPH_5"/>
    <property type="match status" value="1"/>
</dbReference>